<dbReference type="EMBL" id="JAVRJZ010000016">
    <property type="protein sequence ID" value="KAK2710906.1"/>
    <property type="molecule type" value="Genomic_DNA"/>
</dbReference>
<sequence length="164" mass="17390">MVSSGYDVNLLLNKERAIVRHDGKVGFLYNKDALKSISIPFVTVKGVDLVQPVFSASYLKGRVKAQPYGNFEGAVKFKLFFKHGGATELGEAMLAAVTMDLKAAEAAGCLKGGQMQVSTEAPGAFQGVQPSAPAYQNSPPDYAPPPYSEAPPNSKQDGTPYGFG</sequence>
<dbReference type="InterPro" id="IPR044852">
    <property type="entry name" value="WBP2-like"/>
</dbReference>
<name>A0AA88L335_ARTSF</name>
<dbReference type="Proteomes" id="UP001187531">
    <property type="component" value="Unassembled WGS sequence"/>
</dbReference>
<dbReference type="SUPFAM" id="SSF50729">
    <property type="entry name" value="PH domain-like"/>
    <property type="match status" value="1"/>
</dbReference>
<dbReference type="PANTHER" id="PTHR31606:SF1">
    <property type="entry name" value="WW DOMAIN BINDING PROTEIN 2, ISOFORM E"/>
    <property type="match status" value="1"/>
</dbReference>
<dbReference type="CDD" id="cd13214">
    <property type="entry name" value="PH-GRAM_WBP2"/>
    <property type="match status" value="1"/>
</dbReference>
<keyword evidence="3" id="KW-1185">Reference proteome</keyword>
<evidence type="ECO:0000313" key="3">
    <source>
        <dbReference type="Proteomes" id="UP001187531"/>
    </source>
</evidence>
<organism evidence="2 3">
    <name type="scientific">Artemia franciscana</name>
    <name type="common">Brine shrimp</name>
    <name type="synonym">Artemia sanfranciscana</name>
    <dbReference type="NCBI Taxonomy" id="6661"/>
    <lineage>
        <taxon>Eukaryota</taxon>
        <taxon>Metazoa</taxon>
        <taxon>Ecdysozoa</taxon>
        <taxon>Arthropoda</taxon>
        <taxon>Crustacea</taxon>
        <taxon>Branchiopoda</taxon>
        <taxon>Anostraca</taxon>
        <taxon>Artemiidae</taxon>
        <taxon>Artemia</taxon>
    </lineage>
</organism>
<accession>A0AA88L335</accession>
<gene>
    <name evidence="2" type="ORF">QYM36_012168</name>
</gene>
<proteinExistence type="predicted"/>
<reference evidence="2" key="1">
    <citation type="submission" date="2023-07" db="EMBL/GenBank/DDBJ databases">
        <title>Chromosome-level genome assembly of Artemia franciscana.</title>
        <authorList>
            <person name="Jo E."/>
        </authorList>
    </citation>
    <scope>NUCLEOTIDE SEQUENCE</scope>
    <source>
        <tissue evidence="2">Whole body</tissue>
    </source>
</reference>
<dbReference type="GO" id="GO:0031490">
    <property type="term" value="F:chromatin DNA binding"/>
    <property type="evidence" value="ECO:0007669"/>
    <property type="project" value="TreeGrafter"/>
</dbReference>
<protein>
    <submittedName>
        <fullName evidence="2">Uncharacterized protein</fullName>
    </submittedName>
</protein>
<feature type="region of interest" description="Disordered" evidence="1">
    <location>
        <begin position="124"/>
        <end position="164"/>
    </location>
</feature>
<dbReference type="GO" id="GO:0003713">
    <property type="term" value="F:transcription coactivator activity"/>
    <property type="evidence" value="ECO:0007669"/>
    <property type="project" value="InterPro"/>
</dbReference>
<evidence type="ECO:0000313" key="2">
    <source>
        <dbReference type="EMBL" id="KAK2710906.1"/>
    </source>
</evidence>
<dbReference type="PANTHER" id="PTHR31606">
    <property type="entry name" value="WW DOMAIN BINDING PROTEIN 2, ISOFORM E"/>
    <property type="match status" value="1"/>
</dbReference>
<dbReference type="GO" id="GO:0005634">
    <property type="term" value="C:nucleus"/>
    <property type="evidence" value="ECO:0007669"/>
    <property type="project" value="TreeGrafter"/>
</dbReference>
<dbReference type="AlphaFoldDB" id="A0AA88L335"/>
<comment type="caution">
    <text evidence="2">The sequence shown here is derived from an EMBL/GenBank/DDBJ whole genome shotgun (WGS) entry which is preliminary data.</text>
</comment>
<evidence type="ECO:0000256" key="1">
    <source>
        <dbReference type="SAM" id="MobiDB-lite"/>
    </source>
</evidence>